<name>A0A0F9RK70_9ZZZZ</name>
<comment type="caution">
    <text evidence="1">The sequence shown here is derived from an EMBL/GenBank/DDBJ whole genome shotgun (WGS) entry which is preliminary data.</text>
</comment>
<protein>
    <submittedName>
        <fullName evidence="1">Uncharacterized protein</fullName>
    </submittedName>
</protein>
<reference evidence="1" key="1">
    <citation type="journal article" date="2015" name="Nature">
        <title>Complex archaea that bridge the gap between prokaryotes and eukaryotes.</title>
        <authorList>
            <person name="Spang A."/>
            <person name="Saw J.H."/>
            <person name="Jorgensen S.L."/>
            <person name="Zaremba-Niedzwiedzka K."/>
            <person name="Martijn J."/>
            <person name="Lind A.E."/>
            <person name="van Eijk R."/>
            <person name="Schleper C."/>
            <person name="Guy L."/>
            <person name="Ettema T.J."/>
        </authorList>
    </citation>
    <scope>NUCLEOTIDE SEQUENCE</scope>
</reference>
<proteinExistence type="predicted"/>
<sequence length="51" mass="6204">MVTWDELKERKDDDAKLIKMMLNWIIDFNEYDPIKLHDLFDSCRKEALGEM</sequence>
<dbReference type="AlphaFoldDB" id="A0A0F9RK70"/>
<accession>A0A0F9RK70</accession>
<evidence type="ECO:0000313" key="1">
    <source>
        <dbReference type="EMBL" id="KKN17628.1"/>
    </source>
</evidence>
<gene>
    <name evidence="1" type="ORF">LCGC14_0963800</name>
</gene>
<dbReference type="EMBL" id="LAZR01003502">
    <property type="protein sequence ID" value="KKN17628.1"/>
    <property type="molecule type" value="Genomic_DNA"/>
</dbReference>
<organism evidence="1">
    <name type="scientific">marine sediment metagenome</name>
    <dbReference type="NCBI Taxonomy" id="412755"/>
    <lineage>
        <taxon>unclassified sequences</taxon>
        <taxon>metagenomes</taxon>
        <taxon>ecological metagenomes</taxon>
    </lineage>
</organism>